<keyword evidence="1" id="KW-0732">Signal</keyword>
<dbReference type="RefSeq" id="WP_188367373.1">
    <property type="nucleotide sequence ID" value="NZ_BMDT01000004.1"/>
</dbReference>
<dbReference type="PANTHER" id="PTHR43649">
    <property type="entry name" value="ARABINOSE-BINDING PROTEIN-RELATED"/>
    <property type="match status" value="1"/>
</dbReference>
<evidence type="ECO:0000313" key="2">
    <source>
        <dbReference type="EMBL" id="GGI65536.1"/>
    </source>
</evidence>
<dbReference type="PROSITE" id="PS51257">
    <property type="entry name" value="PROKAR_LIPOPROTEIN"/>
    <property type="match status" value="1"/>
</dbReference>
<evidence type="ECO:0000256" key="1">
    <source>
        <dbReference type="SAM" id="SignalP"/>
    </source>
</evidence>
<dbReference type="EMBL" id="BMDT01000004">
    <property type="protein sequence ID" value="GGI65536.1"/>
    <property type="molecule type" value="Genomic_DNA"/>
</dbReference>
<feature type="chain" id="PRO_5037471198" evidence="1">
    <location>
        <begin position="27"/>
        <end position="433"/>
    </location>
</feature>
<proteinExistence type="predicted"/>
<dbReference type="SUPFAM" id="SSF53850">
    <property type="entry name" value="Periplasmic binding protein-like II"/>
    <property type="match status" value="1"/>
</dbReference>
<dbReference type="PANTHER" id="PTHR43649:SF32">
    <property type="entry name" value="SUGAR BINDING SECRETED PROTEIN"/>
    <property type="match status" value="1"/>
</dbReference>
<dbReference type="Proteomes" id="UP000622610">
    <property type="component" value="Unassembled WGS sequence"/>
</dbReference>
<reference evidence="2" key="1">
    <citation type="journal article" date="2014" name="Int. J. Syst. Evol. Microbiol.">
        <title>Complete genome sequence of Corynebacterium casei LMG S-19264T (=DSM 44701T), isolated from a smear-ripened cheese.</title>
        <authorList>
            <consortium name="US DOE Joint Genome Institute (JGI-PGF)"/>
            <person name="Walter F."/>
            <person name="Albersmeier A."/>
            <person name="Kalinowski J."/>
            <person name="Ruckert C."/>
        </authorList>
    </citation>
    <scope>NUCLEOTIDE SEQUENCE</scope>
    <source>
        <strain evidence="2">CCM 8433</strain>
    </source>
</reference>
<dbReference type="InterPro" id="IPR050490">
    <property type="entry name" value="Bact_solute-bd_prot1"/>
</dbReference>
<protein>
    <submittedName>
        <fullName evidence="2">ABC transporter substrate-binding protein</fullName>
    </submittedName>
</protein>
<dbReference type="InterPro" id="IPR006059">
    <property type="entry name" value="SBP"/>
</dbReference>
<name>A0A917JEY3_9ENTE</name>
<evidence type="ECO:0000313" key="3">
    <source>
        <dbReference type="Proteomes" id="UP000622610"/>
    </source>
</evidence>
<dbReference type="Gene3D" id="3.40.190.10">
    <property type="entry name" value="Periplasmic binding protein-like II"/>
    <property type="match status" value="1"/>
</dbReference>
<reference evidence="2" key="2">
    <citation type="submission" date="2020-09" db="EMBL/GenBank/DDBJ databases">
        <authorList>
            <person name="Sun Q."/>
            <person name="Sedlacek I."/>
        </authorList>
    </citation>
    <scope>NUCLEOTIDE SEQUENCE</scope>
    <source>
        <strain evidence="2">CCM 8433</strain>
    </source>
</reference>
<sequence length="433" mass="46927">MKKLSKLSIALLGTLLIAACGSGGGASESGDTPNKGDDKQKAVVAWAWDPTFNIKALEEANNIYSSDEKIEIVASSQDDIVQKLNTALTAGNKDGLPSIVLIEDYKAQGFLESYPDAFEDLSDIINEDDFAQYKFGASKGKDGKIYGLPFDSGVSGLFYRSDLIQEAGYTDEDMTDLSWDEYIKIGKDVKEKTGKQLLSLDPSDLGPVRIMMQSAGEWYTGENGEVTIANNKSLKAGIELYIKMLEEGIALSVSDWDSGVAALNTGEVASAPSGSWYSSSIMQAEDQSGSWRIAPTPRLSDVSSSVNASSIGGGSWYVLKGVGDTAKAKEFLKETFGSSEDLMNTLVKEIGLVSTLKAAENTEAYQAESEFYSGQKVYLDFSEWMNEIPTVKYGKHTNEIEAIMTEFVQRAINGEDLDQLLTEAQAQVESTIN</sequence>
<dbReference type="AlphaFoldDB" id="A0A917JEY3"/>
<organism evidence="2 3">
    <name type="scientific">Enterococcus alcedinis</name>
    <dbReference type="NCBI Taxonomy" id="1274384"/>
    <lineage>
        <taxon>Bacteria</taxon>
        <taxon>Bacillati</taxon>
        <taxon>Bacillota</taxon>
        <taxon>Bacilli</taxon>
        <taxon>Lactobacillales</taxon>
        <taxon>Enterococcaceae</taxon>
        <taxon>Enterococcus</taxon>
    </lineage>
</organism>
<gene>
    <name evidence="2" type="ORF">GCM10011482_11900</name>
</gene>
<accession>A0A917JEY3</accession>
<comment type="caution">
    <text evidence="2">The sequence shown here is derived from an EMBL/GenBank/DDBJ whole genome shotgun (WGS) entry which is preliminary data.</text>
</comment>
<feature type="signal peptide" evidence="1">
    <location>
        <begin position="1"/>
        <end position="26"/>
    </location>
</feature>
<keyword evidence="3" id="KW-1185">Reference proteome</keyword>
<dbReference type="Pfam" id="PF13416">
    <property type="entry name" value="SBP_bac_8"/>
    <property type="match status" value="1"/>
</dbReference>